<proteinExistence type="predicted"/>
<name>A0A9W2VMC5_PANPR</name>
<feature type="region of interest" description="Disordered" evidence="1">
    <location>
        <begin position="231"/>
        <end position="281"/>
    </location>
</feature>
<protein>
    <submittedName>
        <fullName evidence="3">Uncharacterized protein LOC109265826</fullName>
    </submittedName>
</protein>
<dbReference type="GeneID" id="109265826"/>
<dbReference type="Proteomes" id="UP001165780">
    <property type="component" value="Unplaced"/>
</dbReference>
<gene>
    <name evidence="3" type="primary">LOC109265826</name>
</gene>
<feature type="compositionally biased region" description="Polar residues" evidence="1">
    <location>
        <begin position="102"/>
        <end position="120"/>
    </location>
</feature>
<reference evidence="3" key="1">
    <citation type="submission" date="2025-08" db="UniProtKB">
        <authorList>
            <consortium name="RefSeq"/>
        </authorList>
    </citation>
    <scope>IDENTIFICATION</scope>
    <source>
        <tissue evidence="3">Whole blood</tissue>
    </source>
</reference>
<dbReference type="AlphaFoldDB" id="A0A9W2VMC5"/>
<accession>A0A9W2VMC5</accession>
<evidence type="ECO:0000313" key="3">
    <source>
        <dbReference type="RefSeq" id="XP_053759775.1"/>
    </source>
</evidence>
<feature type="compositionally biased region" description="Low complexity" evidence="1">
    <location>
        <begin position="254"/>
        <end position="266"/>
    </location>
</feature>
<sequence>MCILRGHSSPQESTLWASKSHVPSRAKCTLLILDILQSSNQPSSHFKSNVLSKYHQLSPESHHVNSPNHVWESSIVSAPHLPSFVLLCDTGTEPPADFSPRSLEQFQSQSTESTGVTLQESGGRKPSASFILSWSPAALTDQPGPFPINSSRQVQPLWLRRTQARRFPPAPPAGREAARARCSEKSTNQDTPTPLVSIRVSGVGCPSGFRGIPPGGAARPVVGLDALGRARRGPRLERSASHPSGAFRGGAPNVASGRGAGAARGSPHPPPPGVRGGRSLVGLAKRTGPVPALRRITCVKIDYLRWRRKKMLRISKDKEVGLNPTAKDVCNPMDTQKCTEEKSRKGCVKCWEVRHEATRRRLFCKGCVTLPRHGESDLCYSEVHLRLLQGADGTSREEDQRQPGARGQSDEHAGHQTDYKSLLVLLSYFCLLFSPTTLPSTCLCSLSPHPSIFRSISLSSLSFERQSEEEIYYVIKELPEDACIFPVRL</sequence>
<keyword evidence="2" id="KW-1185">Reference proteome</keyword>
<feature type="region of interest" description="Disordered" evidence="1">
    <location>
        <begin position="166"/>
        <end position="195"/>
    </location>
</feature>
<feature type="compositionally biased region" description="Polar residues" evidence="1">
    <location>
        <begin position="185"/>
        <end position="194"/>
    </location>
</feature>
<evidence type="ECO:0000313" key="2">
    <source>
        <dbReference type="Proteomes" id="UP001165780"/>
    </source>
</evidence>
<evidence type="ECO:0000256" key="1">
    <source>
        <dbReference type="SAM" id="MobiDB-lite"/>
    </source>
</evidence>
<organism evidence="2 3">
    <name type="scientific">Panthera pardus</name>
    <name type="common">Leopard</name>
    <name type="synonym">Felis pardus</name>
    <dbReference type="NCBI Taxonomy" id="9691"/>
    <lineage>
        <taxon>Eukaryota</taxon>
        <taxon>Metazoa</taxon>
        <taxon>Chordata</taxon>
        <taxon>Craniata</taxon>
        <taxon>Vertebrata</taxon>
        <taxon>Euteleostomi</taxon>
        <taxon>Mammalia</taxon>
        <taxon>Eutheria</taxon>
        <taxon>Laurasiatheria</taxon>
        <taxon>Carnivora</taxon>
        <taxon>Feliformia</taxon>
        <taxon>Felidae</taxon>
        <taxon>Pantherinae</taxon>
        <taxon>Panthera</taxon>
    </lineage>
</organism>
<dbReference type="RefSeq" id="XP_053759775.1">
    <property type="nucleotide sequence ID" value="XM_053903800.1"/>
</dbReference>
<feature type="region of interest" description="Disordered" evidence="1">
    <location>
        <begin position="97"/>
        <end position="124"/>
    </location>
</feature>
<feature type="region of interest" description="Disordered" evidence="1">
    <location>
        <begin position="391"/>
        <end position="413"/>
    </location>
</feature>